<proteinExistence type="predicted"/>
<dbReference type="Pfam" id="PF10294">
    <property type="entry name" value="Methyltransf_16"/>
    <property type="match status" value="1"/>
</dbReference>
<feature type="region of interest" description="Disordered" evidence="1">
    <location>
        <begin position="339"/>
        <end position="417"/>
    </location>
</feature>
<feature type="compositionally biased region" description="Pro residues" evidence="1">
    <location>
        <begin position="7"/>
        <end position="22"/>
    </location>
</feature>
<feature type="compositionally biased region" description="Gly residues" evidence="1">
    <location>
        <begin position="395"/>
        <end position="404"/>
    </location>
</feature>
<dbReference type="InterPro" id="IPR019410">
    <property type="entry name" value="Methyltransf_16"/>
</dbReference>
<evidence type="ECO:0000313" key="3">
    <source>
        <dbReference type="Proteomes" id="UP000355283"/>
    </source>
</evidence>
<feature type="compositionally biased region" description="Basic and acidic residues" evidence="1">
    <location>
        <begin position="342"/>
        <end position="361"/>
    </location>
</feature>
<organism evidence="2 3">
    <name type="scientific">Nannochloropsis salina CCMP1776</name>
    <dbReference type="NCBI Taxonomy" id="1027361"/>
    <lineage>
        <taxon>Eukaryota</taxon>
        <taxon>Sar</taxon>
        <taxon>Stramenopiles</taxon>
        <taxon>Ochrophyta</taxon>
        <taxon>Eustigmatophyceae</taxon>
        <taxon>Eustigmatales</taxon>
        <taxon>Monodopsidaceae</taxon>
        <taxon>Microchloropsis</taxon>
        <taxon>Microchloropsis salina</taxon>
    </lineage>
</organism>
<dbReference type="Gene3D" id="3.40.50.150">
    <property type="entry name" value="Vaccinia Virus protein VP39"/>
    <property type="match status" value="1"/>
</dbReference>
<dbReference type="SUPFAM" id="SSF53335">
    <property type="entry name" value="S-adenosyl-L-methionine-dependent methyltransferases"/>
    <property type="match status" value="1"/>
</dbReference>
<dbReference type="OrthoDB" id="407325at2759"/>
<dbReference type="PANTHER" id="PTHR14614">
    <property type="entry name" value="HEPATOCELLULAR CARCINOMA-ASSOCIATED ANTIGEN"/>
    <property type="match status" value="1"/>
</dbReference>
<evidence type="ECO:0000313" key="2">
    <source>
        <dbReference type="EMBL" id="TFJ84577.1"/>
    </source>
</evidence>
<sequence length="479" mass="51379">MGIPLASCPPPPPPATLHPSLPPQVSSNSPSNAALRRFRILLDVDRDYEIDSRAKTGPRRFTLEASTLTELKTSIFLAEQNVKESEEGLAKDIVGQPARDMELEWFDPHTEAFVPLPTTLTALPSLVRLRWKQKQCRHILSSSSSPDKPVLALPGRRFPLDLDGEGFPVLDTRIFVNGVANSGLGTGLTTWDGAVVLSKYLIKQHTDATARSQAPTFDFELEFLKGKKVVELGAGTGLVGLSCAVLGAREVILTDLPYAVENLNDNVRRNVGAWRGLVQGPPGVGREEGRVTVEEGDWWQPPASSLMEGVDVVVAADVVWLDELVPPLGRYLATILMGGGRGEGRDGGREGGKGGERKRQILESSPVGGPSAGVVVPGLERLGKGGNETAESGEEGSGIGQGGKGGEEAGEGNPKSRKEWNFPVCFMAYQSRSAQTDALLMATMRQEGLVVEEVPAEAQDEQFRAPGVIHVYKIRAETG</sequence>
<keyword evidence="3" id="KW-1185">Reference proteome</keyword>
<protein>
    <recommendedName>
        <fullName evidence="4">FAM86 N-terminal domain-containing protein</fullName>
    </recommendedName>
</protein>
<dbReference type="PANTHER" id="PTHR14614:SF109">
    <property type="entry name" value="RIBOSOMAL LYSINE N-METHYLTRANSFERASE 5"/>
    <property type="match status" value="1"/>
</dbReference>
<dbReference type="EMBL" id="SDOX01000018">
    <property type="protein sequence ID" value="TFJ84577.1"/>
    <property type="molecule type" value="Genomic_DNA"/>
</dbReference>
<dbReference type="AlphaFoldDB" id="A0A4D9D2K3"/>
<dbReference type="InterPro" id="IPR029063">
    <property type="entry name" value="SAM-dependent_MTases_sf"/>
</dbReference>
<accession>A0A4D9D2K3</accession>
<evidence type="ECO:0000256" key="1">
    <source>
        <dbReference type="SAM" id="MobiDB-lite"/>
    </source>
</evidence>
<feature type="compositionally biased region" description="Low complexity" evidence="1">
    <location>
        <begin position="364"/>
        <end position="378"/>
    </location>
</feature>
<comment type="caution">
    <text evidence="2">The sequence shown here is derived from an EMBL/GenBank/DDBJ whole genome shotgun (WGS) entry which is preliminary data.</text>
</comment>
<feature type="region of interest" description="Disordered" evidence="1">
    <location>
        <begin position="1"/>
        <end position="30"/>
    </location>
</feature>
<dbReference type="Proteomes" id="UP000355283">
    <property type="component" value="Unassembled WGS sequence"/>
</dbReference>
<evidence type="ECO:0008006" key="4">
    <source>
        <dbReference type="Google" id="ProtNLM"/>
    </source>
</evidence>
<reference evidence="2 3" key="1">
    <citation type="submission" date="2019-01" db="EMBL/GenBank/DDBJ databases">
        <title>Nuclear Genome Assembly of the Microalgal Biofuel strain Nannochloropsis salina CCMP1776.</title>
        <authorList>
            <person name="Hovde B."/>
        </authorList>
    </citation>
    <scope>NUCLEOTIDE SEQUENCE [LARGE SCALE GENOMIC DNA]</scope>
    <source>
        <strain evidence="2 3">CCMP1776</strain>
    </source>
</reference>
<name>A0A4D9D2K3_9STRA</name>
<gene>
    <name evidence="2" type="ORF">NSK_004042</name>
</gene>